<dbReference type="Gene3D" id="1.25.40.20">
    <property type="entry name" value="Ankyrin repeat-containing domain"/>
    <property type="match status" value="1"/>
</dbReference>
<feature type="compositionally biased region" description="Polar residues" evidence="1">
    <location>
        <begin position="474"/>
        <end position="487"/>
    </location>
</feature>
<feature type="region of interest" description="Disordered" evidence="1">
    <location>
        <begin position="470"/>
        <end position="530"/>
    </location>
</feature>
<feature type="region of interest" description="Disordered" evidence="1">
    <location>
        <begin position="564"/>
        <end position="715"/>
    </location>
</feature>
<reference evidence="2 3" key="1">
    <citation type="submission" date="2019-01" db="EMBL/GenBank/DDBJ databases">
        <title>A draft genome assembly of the solar-powered sea slug Elysia chlorotica.</title>
        <authorList>
            <person name="Cai H."/>
            <person name="Li Q."/>
            <person name="Fang X."/>
            <person name="Li J."/>
            <person name="Curtis N.E."/>
            <person name="Altenburger A."/>
            <person name="Shibata T."/>
            <person name="Feng M."/>
            <person name="Maeda T."/>
            <person name="Schwartz J.A."/>
            <person name="Shigenobu S."/>
            <person name="Lundholm N."/>
            <person name="Nishiyama T."/>
            <person name="Yang H."/>
            <person name="Hasebe M."/>
            <person name="Li S."/>
            <person name="Pierce S.K."/>
            <person name="Wang J."/>
        </authorList>
    </citation>
    <scope>NUCLEOTIDE SEQUENCE [LARGE SCALE GENOMIC DNA]</scope>
    <source>
        <strain evidence="2">EC2010</strain>
        <tissue evidence="2">Whole organism of an adult</tissue>
    </source>
</reference>
<evidence type="ECO:0000313" key="2">
    <source>
        <dbReference type="EMBL" id="RUS86965.1"/>
    </source>
</evidence>
<feature type="region of interest" description="Disordered" evidence="1">
    <location>
        <begin position="404"/>
        <end position="454"/>
    </location>
</feature>
<dbReference type="EMBL" id="RQTK01000123">
    <property type="protein sequence ID" value="RUS86965.1"/>
    <property type="molecule type" value="Genomic_DNA"/>
</dbReference>
<feature type="compositionally biased region" description="Polar residues" evidence="1">
    <location>
        <begin position="659"/>
        <end position="685"/>
    </location>
</feature>
<dbReference type="OrthoDB" id="5406014at2759"/>
<dbReference type="SUPFAM" id="SSF48403">
    <property type="entry name" value="Ankyrin repeat"/>
    <property type="match status" value="1"/>
</dbReference>
<name>A0A433TZM1_ELYCH</name>
<feature type="compositionally biased region" description="Basic and acidic residues" evidence="1">
    <location>
        <begin position="590"/>
        <end position="604"/>
    </location>
</feature>
<protein>
    <submittedName>
        <fullName evidence="2">Uncharacterized protein</fullName>
    </submittedName>
</protein>
<sequence>MRAQHPGSSAGPPDDPQTMLEQAIREGQTSQIVNLIGQPRVSLNHREVTHDLQTPLMRLCHASLQPLQVAEPHQGSPNDNLVAAEDGPGHRPLTAAAEAALDTSAEATRKVLDTVDACYFTVDGGDETLDLDRKDALDRTLAMHACVSQNAAVLGWALARGCSLLVADRRGRNVLHYAACSGSDTIVDLALRHADALQALQTLDFQGYSPLDTARQSRQTSAVKRLGAVLRGKIPGDQGAGSISTPATLTKDKSKNQPLFPLHRHSVQGSLSRYEDLTDQTIATEPRSPQGTERSSHLLGPIIHHSTTDASSVPSPIRVTNKKQLSPEGNLYHVQKSPPLKENISLQKTSSIYKQNTALQTPHAYKITSTDLACCTKDQQIARNSHRGASPSVSSDLLKVPLASIPTQADNSLQDELPSRSETTMHRNPLAPCSGPRRDMEGPENDSIVTGSGHRLNTFKKYDMAVEALLSPHRSPQQRQRALTSRDSATRIHAPRGDPASTQKGNSKQQPAQPKSGLLAKRQQQSDNEHNETALFHEEPEGAETPDSSEAAYVFEEEIVLDTPRASGCHDGDSAASGGHRQSRPLQLAVRERRDSLSLPDLRDMTGQLVTGPARHDGPAGHQPRGLAHLLLASTAPGQSMGGQDCTGPEHNALHSRSDGNNTVGKLSPSASKSRQSSGQHQRNTAQREKAPIDTCQRDIRSSLPVIKTVRSDKD</sequence>
<dbReference type="AlphaFoldDB" id="A0A433TZM1"/>
<keyword evidence="3" id="KW-1185">Reference proteome</keyword>
<evidence type="ECO:0000313" key="3">
    <source>
        <dbReference type="Proteomes" id="UP000271974"/>
    </source>
</evidence>
<feature type="compositionally biased region" description="Basic and acidic residues" evidence="1">
    <location>
        <begin position="686"/>
        <end position="701"/>
    </location>
</feature>
<feature type="compositionally biased region" description="Polar residues" evidence="1">
    <location>
        <begin position="405"/>
        <end position="414"/>
    </location>
</feature>
<gene>
    <name evidence="2" type="ORF">EGW08_005290</name>
</gene>
<dbReference type="Proteomes" id="UP000271974">
    <property type="component" value="Unassembled WGS sequence"/>
</dbReference>
<accession>A0A433TZM1</accession>
<comment type="caution">
    <text evidence="2">The sequence shown here is derived from an EMBL/GenBank/DDBJ whole genome shotgun (WGS) entry which is preliminary data.</text>
</comment>
<feature type="region of interest" description="Disordered" evidence="1">
    <location>
        <begin position="235"/>
        <end position="260"/>
    </location>
</feature>
<evidence type="ECO:0000256" key="1">
    <source>
        <dbReference type="SAM" id="MobiDB-lite"/>
    </source>
</evidence>
<organism evidence="2 3">
    <name type="scientific">Elysia chlorotica</name>
    <name type="common">Eastern emerald elysia</name>
    <name type="synonym">Sea slug</name>
    <dbReference type="NCBI Taxonomy" id="188477"/>
    <lineage>
        <taxon>Eukaryota</taxon>
        <taxon>Metazoa</taxon>
        <taxon>Spiralia</taxon>
        <taxon>Lophotrochozoa</taxon>
        <taxon>Mollusca</taxon>
        <taxon>Gastropoda</taxon>
        <taxon>Heterobranchia</taxon>
        <taxon>Euthyneura</taxon>
        <taxon>Panpulmonata</taxon>
        <taxon>Sacoglossa</taxon>
        <taxon>Placobranchoidea</taxon>
        <taxon>Plakobranchidae</taxon>
        <taxon>Elysia</taxon>
    </lineage>
</organism>
<proteinExistence type="predicted"/>
<feature type="compositionally biased region" description="Polar residues" evidence="1">
    <location>
        <begin position="500"/>
        <end position="513"/>
    </location>
</feature>
<dbReference type="InterPro" id="IPR036770">
    <property type="entry name" value="Ankyrin_rpt-contain_sf"/>
</dbReference>